<protein>
    <submittedName>
        <fullName evidence="8">Uncharacterized protein</fullName>
    </submittedName>
</protein>
<dbReference type="GO" id="GO:0008270">
    <property type="term" value="F:zinc ion binding"/>
    <property type="evidence" value="ECO:0007669"/>
    <property type="project" value="UniProtKB-KW"/>
</dbReference>
<dbReference type="AlphaFoldDB" id="A0AAD9CVI5"/>
<dbReference type="SUPFAM" id="SSF144232">
    <property type="entry name" value="HIT/MYND zinc finger-like"/>
    <property type="match status" value="1"/>
</dbReference>
<dbReference type="Gene3D" id="1.10.220.160">
    <property type="match status" value="1"/>
</dbReference>
<feature type="compositionally biased region" description="Pro residues" evidence="5">
    <location>
        <begin position="47"/>
        <end position="59"/>
    </location>
</feature>
<dbReference type="PANTHER" id="PTHR12197:SF251">
    <property type="entry name" value="EG:BACR7C10.4 PROTEIN"/>
    <property type="match status" value="1"/>
</dbReference>
<evidence type="ECO:0000256" key="4">
    <source>
        <dbReference type="PROSITE-ProRule" id="PRU00134"/>
    </source>
</evidence>
<dbReference type="SMART" id="SM00317">
    <property type="entry name" value="SET"/>
    <property type="match status" value="1"/>
</dbReference>
<evidence type="ECO:0000259" key="6">
    <source>
        <dbReference type="PROSITE" id="PS50280"/>
    </source>
</evidence>
<comment type="caution">
    <text evidence="8">The sequence shown here is derived from an EMBL/GenBank/DDBJ whole genome shotgun (WGS) entry which is preliminary data.</text>
</comment>
<evidence type="ECO:0000256" key="2">
    <source>
        <dbReference type="ARBA" id="ARBA00022771"/>
    </source>
</evidence>
<keyword evidence="3" id="KW-0862">Zinc</keyword>
<accession>A0AAD9CVI5</accession>
<evidence type="ECO:0000313" key="8">
    <source>
        <dbReference type="EMBL" id="KAK1922310.1"/>
    </source>
</evidence>
<dbReference type="PANTHER" id="PTHR12197">
    <property type="entry name" value="HISTONE-LYSINE N-METHYLTRANSFERASE SMYD"/>
    <property type="match status" value="1"/>
</dbReference>
<dbReference type="Gene3D" id="2.170.270.10">
    <property type="entry name" value="SET domain"/>
    <property type="match status" value="1"/>
</dbReference>
<keyword evidence="2 4" id="KW-0863">Zinc-finger</keyword>
<dbReference type="InterPro" id="IPR050869">
    <property type="entry name" value="H3K4_H4K5_MeTrfase"/>
</dbReference>
<evidence type="ECO:0000259" key="7">
    <source>
        <dbReference type="PROSITE" id="PS50865"/>
    </source>
</evidence>
<evidence type="ECO:0000256" key="3">
    <source>
        <dbReference type="ARBA" id="ARBA00022833"/>
    </source>
</evidence>
<keyword evidence="1" id="KW-0479">Metal-binding</keyword>
<dbReference type="Pfam" id="PF01753">
    <property type="entry name" value="zf-MYND"/>
    <property type="match status" value="1"/>
</dbReference>
<gene>
    <name evidence="8" type="ORF">DB88DRAFT_497839</name>
</gene>
<dbReference type="EMBL" id="JAODAN010000009">
    <property type="protein sequence ID" value="KAK1922310.1"/>
    <property type="molecule type" value="Genomic_DNA"/>
</dbReference>
<proteinExistence type="predicted"/>
<dbReference type="Gene3D" id="6.10.140.2220">
    <property type="match status" value="1"/>
</dbReference>
<sequence>MPSFAELKQQRQSRQRPRVEGVGGPSLSQGSAPLDTSLPIASSSTHPSPPPAPVRPDSPAPITNASLYDLPPTLSARISKTHGRGVYATSHLKKGTVIYKTKPTVSTLSSSSLESYCSKCGLSPTDVFLSSSTPTPPSPLKRCAICRVMHYCSVGCQRADWAAHKPECAALCALRTVYTRSFPDRDKHRQWLMPESTRALGRLCWARRAARQAQGGVDPDWWTAIAAMESHVKRLSEDEVLKLGKQVQLLRQYLSMAQPGAVDAATPPIASMEEFGFGASAELLDLISALGVNSFTLSTPSLDNIGMTTSPTAALFNHSCRPNCVVVFPTGAAQLEVVTIDNIPAGEEVLISYVDVSMSREQRRKDLKEGYGFDCDCPLCQEQEGKEPQWDARQTAAIFQAWDMADADKKGKLDPTAAMTKLPLLIEYLQSFMPIESQPLFTLYRLYALYLSPQTSPSDHAKAVQAVALAYRGAEKLLPPGHPTRGVILAQWGKLLAMELEGHVSKQEVLRRLMEAVVVLRKAYTACEEGFGPGGGLVGKEVEGLIRGCEGEIGLIRAHSM</sequence>
<evidence type="ECO:0000313" key="9">
    <source>
        <dbReference type="Proteomes" id="UP001182556"/>
    </source>
</evidence>
<dbReference type="InterPro" id="IPR046341">
    <property type="entry name" value="SET_dom_sf"/>
</dbReference>
<feature type="region of interest" description="Disordered" evidence="5">
    <location>
        <begin position="1"/>
        <end position="66"/>
    </location>
</feature>
<dbReference type="PROSITE" id="PS50865">
    <property type="entry name" value="ZF_MYND_2"/>
    <property type="match status" value="1"/>
</dbReference>
<dbReference type="Proteomes" id="UP001182556">
    <property type="component" value="Unassembled WGS sequence"/>
</dbReference>
<organism evidence="8 9">
    <name type="scientific">Papiliotrema laurentii</name>
    <name type="common">Cryptococcus laurentii</name>
    <dbReference type="NCBI Taxonomy" id="5418"/>
    <lineage>
        <taxon>Eukaryota</taxon>
        <taxon>Fungi</taxon>
        <taxon>Dikarya</taxon>
        <taxon>Basidiomycota</taxon>
        <taxon>Agaricomycotina</taxon>
        <taxon>Tremellomycetes</taxon>
        <taxon>Tremellales</taxon>
        <taxon>Rhynchogastremaceae</taxon>
        <taxon>Papiliotrema</taxon>
    </lineage>
</organism>
<name>A0AAD9CVI5_PAPLA</name>
<dbReference type="SUPFAM" id="SSF82199">
    <property type="entry name" value="SET domain"/>
    <property type="match status" value="1"/>
</dbReference>
<dbReference type="GO" id="GO:0005634">
    <property type="term" value="C:nucleus"/>
    <property type="evidence" value="ECO:0007669"/>
    <property type="project" value="TreeGrafter"/>
</dbReference>
<keyword evidence="9" id="KW-1185">Reference proteome</keyword>
<evidence type="ECO:0000256" key="5">
    <source>
        <dbReference type="SAM" id="MobiDB-lite"/>
    </source>
</evidence>
<dbReference type="InterPro" id="IPR002893">
    <property type="entry name" value="Znf_MYND"/>
</dbReference>
<dbReference type="InterPro" id="IPR001214">
    <property type="entry name" value="SET_dom"/>
</dbReference>
<evidence type="ECO:0000256" key="1">
    <source>
        <dbReference type="ARBA" id="ARBA00022723"/>
    </source>
</evidence>
<dbReference type="PROSITE" id="PS50280">
    <property type="entry name" value="SET"/>
    <property type="match status" value="1"/>
</dbReference>
<reference evidence="8" key="1">
    <citation type="submission" date="2023-02" db="EMBL/GenBank/DDBJ databases">
        <title>Identification and recombinant expression of a fungal hydrolase from Papiliotrema laurentii that hydrolyzes apple cutin and clears colloidal polyester polyurethane.</title>
        <authorList>
            <consortium name="DOE Joint Genome Institute"/>
            <person name="Roman V.A."/>
            <person name="Bojanowski C."/>
            <person name="Crable B.R."/>
            <person name="Wagner D.N."/>
            <person name="Hung C.S."/>
            <person name="Nadeau L.J."/>
            <person name="Schratz L."/>
            <person name="Haridas S."/>
            <person name="Pangilinan J."/>
            <person name="Lipzen A."/>
            <person name="Na H."/>
            <person name="Yan M."/>
            <person name="Ng V."/>
            <person name="Grigoriev I.V."/>
            <person name="Spatafora J.W."/>
            <person name="Barlow D."/>
            <person name="Biffinger J."/>
            <person name="Kelley-Loughnane N."/>
            <person name="Varaljay V.A."/>
            <person name="Crookes-Goodson W.J."/>
        </authorList>
    </citation>
    <scope>NUCLEOTIDE SEQUENCE</scope>
    <source>
        <strain evidence="8">5307AH</strain>
    </source>
</reference>
<feature type="domain" description="SET" evidence="6">
    <location>
        <begin position="72"/>
        <end position="354"/>
    </location>
</feature>
<dbReference type="Pfam" id="PF00856">
    <property type="entry name" value="SET"/>
    <property type="match status" value="1"/>
</dbReference>
<feature type="domain" description="MYND-type" evidence="7">
    <location>
        <begin position="117"/>
        <end position="168"/>
    </location>
</feature>